<proteinExistence type="predicted"/>
<accession>A0A6V8LG80</accession>
<reference evidence="1 2" key="2">
    <citation type="submission" date="2020-03" db="EMBL/GenBank/DDBJ databases">
        <authorList>
            <person name="Ichikawa N."/>
            <person name="Kimura A."/>
            <person name="Kitahashi Y."/>
            <person name="Uohara A."/>
        </authorList>
    </citation>
    <scope>NUCLEOTIDE SEQUENCE [LARGE SCALE GENOMIC DNA]</scope>
    <source>
        <strain evidence="1 2">NBRC 108638</strain>
    </source>
</reference>
<protein>
    <recommendedName>
        <fullName evidence="3">ABC transporter domain-containing protein</fullName>
    </recommendedName>
</protein>
<dbReference type="Proteomes" id="UP000482960">
    <property type="component" value="Unassembled WGS sequence"/>
</dbReference>
<name>A0A6V8LG80_9ACTN</name>
<dbReference type="SUPFAM" id="SSF52540">
    <property type="entry name" value="P-loop containing nucleoside triphosphate hydrolases"/>
    <property type="match status" value="1"/>
</dbReference>
<dbReference type="AlphaFoldDB" id="A0A6V8LG80"/>
<evidence type="ECO:0000313" key="2">
    <source>
        <dbReference type="Proteomes" id="UP000482960"/>
    </source>
</evidence>
<gene>
    <name evidence="1" type="ORF">Prum_067190</name>
</gene>
<dbReference type="EMBL" id="BLPG01000001">
    <property type="protein sequence ID" value="GFJ93077.1"/>
    <property type="molecule type" value="Genomic_DNA"/>
</dbReference>
<keyword evidence="2" id="KW-1185">Reference proteome</keyword>
<sequence length="79" mass="7989">MVPVPDDGSQLRLSVRVRPGEITAVQATPAAGTALARTVAGLAAPLSGRVYVADRDVTDQPPAARQIGYIPAGGGLLPT</sequence>
<reference evidence="1 2" key="1">
    <citation type="submission" date="2020-03" db="EMBL/GenBank/DDBJ databases">
        <title>Whole genome shotgun sequence of Phytohabitans rumicis NBRC 108638.</title>
        <authorList>
            <person name="Komaki H."/>
            <person name="Tamura T."/>
        </authorList>
    </citation>
    <scope>NUCLEOTIDE SEQUENCE [LARGE SCALE GENOMIC DNA]</scope>
    <source>
        <strain evidence="1 2">NBRC 108638</strain>
    </source>
</reference>
<organism evidence="1 2">
    <name type="scientific">Phytohabitans rumicis</name>
    <dbReference type="NCBI Taxonomy" id="1076125"/>
    <lineage>
        <taxon>Bacteria</taxon>
        <taxon>Bacillati</taxon>
        <taxon>Actinomycetota</taxon>
        <taxon>Actinomycetes</taxon>
        <taxon>Micromonosporales</taxon>
        <taxon>Micromonosporaceae</taxon>
    </lineage>
</organism>
<dbReference type="Gene3D" id="3.40.50.300">
    <property type="entry name" value="P-loop containing nucleotide triphosphate hydrolases"/>
    <property type="match status" value="1"/>
</dbReference>
<evidence type="ECO:0000313" key="1">
    <source>
        <dbReference type="EMBL" id="GFJ93077.1"/>
    </source>
</evidence>
<comment type="caution">
    <text evidence="1">The sequence shown here is derived from an EMBL/GenBank/DDBJ whole genome shotgun (WGS) entry which is preliminary data.</text>
</comment>
<evidence type="ECO:0008006" key="3">
    <source>
        <dbReference type="Google" id="ProtNLM"/>
    </source>
</evidence>
<dbReference type="InterPro" id="IPR027417">
    <property type="entry name" value="P-loop_NTPase"/>
</dbReference>